<reference evidence="2" key="1">
    <citation type="submission" date="2020-05" db="EMBL/GenBank/DDBJ databases">
        <authorList>
            <person name="Chiriac C."/>
            <person name="Salcher M."/>
            <person name="Ghai R."/>
            <person name="Kavagutti S V."/>
        </authorList>
    </citation>
    <scope>NUCLEOTIDE SEQUENCE</scope>
</reference>
<dbReference type="Gene3D" id="3.40.47.10">
    <property type="match status" value="1"/>
</dbReference>
<feature type="domain" description="Thiolase C-terminal" evidence="1">
    <location>
        <begin position="261"/>
        <end position="369"/>
    </location>
</feature>
<dbReference type="InterPro" id="IPR002155">
    <property type="entry name" value="Thiolase"/>
</dbReference>
<sequence>MSGKRAVIAGIGQTEFSQNSGRSTLQLAAEASLASIRDAGFSPTEVDGTVTFSMDTNDELALIRTIGVPMLRFCARTRGGGGGASATVQLAAAAVESGQADAVLVYRAFNERSGHRFGQPVQANPDPVWNWASPFSLNTPAKVYSLTFQRYMYEFGLTNEDFGRYTVVARDWASTNPNAQFFERPITLQDHQDSRWIVEPILRKLDCCLESDGGVALLITTAERAADHGSDAVPILGSSAIQLEGGHEMFAYYHEDLCEYPEGRILGEQLYRQAGITPADIDVAMIYENFSPIVFLQLEAFGFCGRGEASDFIKDGHIGRGGSLPTNTNGGLLGEGYIHGMNNIVEGVRQLRGTASNQISGAEHVLVSAGRSGIILGR</sequence>
<evidence type="ECO:0000313" key="2">
    <source>
        <dbReference type="EMBL" id="CAB4346244.1"/>
    </source>
</evidence>
<dbReference type="SUPFAM" id="SSF53901">
    <property type="entry name" value="Thiolase-like"/>
    <property type="match status" value="2"/>
</dbReference>
<organism evidence="2">
    <name type="scientific">freshwater metagenome</name>
    <dbReference type="NCBI Taxonomy" id="449393"/>
    <lineage>
        <taxon>unclassified sequences</taxon>
        <taxon>metagenomes</taxon>
        <taxon>ecological metagenomes</taxon>
    </lineage>
</organism>
<name>A0A6J5ZU54_9ZZZZ</name>
<dbReference type="AlphaFoldDB" id="A0A6J5ZU54"/>
<gene>
    <name evidence="2" type="ORF">UFOPK3331_01784</name>
</gene>
<accession>A0A6J5ZU54</accession>
<dbReference type="InterPro" id="IPR016039">
    <property type="entry name" value="Thiolase-like"/>
</dbReference>
<protein>
    <submittedName>
        <fullName evidence="2">Unannotated protein</fullName>
    </submittedName>
</protein>
<dbReference type="PANTHER" id="PTHR42870:SF1">
    <property type="entry name" value="NON-SPECIFIC LIPID-TRANSFER PROTEIN-LIKE 2"/>
    <property type="match status" value="1"/>
</dbReference>
<proteinExistence type="predicted"/>
<dbReference type="CDD" id="cd00829">
    <property type="entry name" value="SCP-x_thiolase"/>
    <property type="match status" value="1"/>
</dbReference>
<dbReference type="NCBIfam" id="NF005892">
    <property type="entry name" value="PRK07855.1"/>
    <property type="match status" value="1"/>
</dbReference>
<dbReference type="EMBL" id="CAESAL010000097">
    <property type="protein sequence ID" value="CAB4346244.1"/>
    <property type="molecule type" value="Genomic_DNA"/>
</dbReference>
<dbReference type="GO" id="GO:0016747">
    <property type="term" value="F:acyltransferase activity, transferring groups other than amino-acyl groups"/>
    <property type="evidence" value="ECO:0007669"/>
    <property type="project" value="InterPro"/>
</dbReference>
<dbReference type="InterPro" id="IPR055140">
    <property type="entry name" value="Thiolase_C_2"/>
</dbReference>
<evidence type="ECO:0000259" key="1">
    <source>
        <dbReference type="Pfam" id="PF22691"/>
    </source>
</evidence>
<dbReference type="PIRSF" id="PIRSF000429">
    <property type="entry name" value="Ac-CoA_Ac_transf"/>
    <property type="match status" value="1"/>
</dbReference>
<dbReference type="PANTHER" id="PTHR42870">
    <property type="entry name" value="ACETYL-COA C-ACETYLTRANSFERASE"/>
    <property type="match status" value="1"/>
</dbReference>
<dbReference type="Pfam" id="PF22691">
    <property type="entry name" value="Thiolase_C_1"/>
    <property type="match status" value="1"/>
</dbReference>